<evidence type="ECO:0000313" key="1">
    <source>
        <dbReference type="EMBL" id="QGT53238.1"/>
    </source>
</evidence>
<organism evidence="1 2">
    <name type="scientific">Lactococcus phage CHPC958</name>
    <dbReference type="NCBI Taxonomy" id="2675254"/>
    <lineage>
        <taxon>Viruses</taxon>
        <taxon>Duplodnaviria</taxon>
        <taxon>Heunggongvirae</taxon>
        <taxon>Uroviricota</taxon>
        <taxon>Caudoviricetes</taxon>
        <taxon>Skunavirus</taxon>
        <taxon>Skunavirus CHPC958</taxon>
    </lineage>
</organism>
<dbReference type="EMBL" id="MN689522">
    <property type="protein sequence ID" value="QGT53238.1"/>
    <property type="molecule type" value="Genomic_DNA"/>
</dbReference>
<sequence>MIMGKGKHNEWHKTLIHNQYVDDIRPTNKMTRKRMKNKTSKEIKIILSERK</sequence>
<accession>A0A650EUK7</accession>
<keyword evidence="2" id="KW-1185">Reference proteome</keyword>
<gene>
    <name evidence="1" type="ORF">CHPC958_000898</name>
</gene>
<name>A0A650EUK7_9CAUD</name>
<proteinExistence type="predicted"/>
<evidence type="ECO:0000313" key="2">
    <source>
        <dbReference type="Proteomes" id="UP000424741"/>
    </source>
</evidence>
<reference evidence="1 2" key="1">
    <citation type="submission" date="2019-11" db="EMBL/GenBank/DDBJ databases">
        <title>Genome Sequences of 31 Lactococcus lactis Bacteriophages Isolated from Foods.</title>
        <authorList>
            <person name="Marcelli B."/>
            <person name="de Jong A."/>
            <person name="Kuipers O.P."/>
        </authorList>
    </citation>
    <scope>NUCLEOTIDE SEQUENCE [LARGE SCALE GENOMIC DNA]</scope>
</reference>
<protein>
    <submittedName>
        <fullName evidence="1">Uncharacterized protein</fullName>
    </submittedName>
</protein>
<dbReference type="Proteomes" id="UP000424741">
    <property type="component" value="Segment"/>
</dbReference>